<evidence type="ECO:0000256" key="1">
    <source>
        <dbReference type="SAM" id="MobiDB-lite"/>
    </source>
</evidence>
<accession>A0ABU3SGX2</accession>
<sequence>MNDRRPRTLMSRPAPRPQRGNLGPVALRQAYERCLTLAQAAALAGDRIEAERHYQQAEHYLRSLAEERAA</sequence>
<protein>
    <submittedName>
        <fullName evidence="3">DUF4167 domain-containing protein</fullName>
    </submittedName>
</protein>
<gene>
    <name evidence="3" type="ORF">RKE40_29510</name>
</gene>
<keyword evidence="4" id="KW-1185">Reference proteome</keyword>
<evidence type="ECO:0000313" key="3">
    <source>
        <dbReference type="EMBL" id="MDU0344027.1"/>
    </source>
</evidence>
<comment type="caution">
    <text evidence="3">The sequence shown here is derived from an EMBL/GenBank/DDBJ whole genome shotgun (WGS) entry which is preliminary data.</text>
</comment>
<dbReference type="RefSeq" id="WP_316021714.1">
    <property type="nucleotide sequence ID" value="NZ_JAWDID010000119.1"/>
</dbReference>
<dbReference type="Proteomes" id="UP001254257">
    <property type="component" value="Unassembled WGS sequence"/>
</dbReference>
<name>A0ABU3SGX2_9HYPH</name>
<dbReference type="InterPro" id="IPR025430">
    <property type="entry name" value="DUF4167"/>
</dbReference>
<feature type="domain" description="DUF4167" evidence="2">
    <location>
        <begin position="28"/>
        <end position="68"/>
    </location>
</feature>
<feature type="region of interest" description="Disordered" evidence="1">
    <location>
        <begin position="1"/>
        <end position="22"/>
    </location>
</feature>
<dbReference type="EMBL" id="JAWDID010000119">
    <property type="protein sequence ID" value="MDU0344027.1"/>
    <property type="molecule type" value="Genomic_DNA"/>
</dbReference>
<dbReference type="Pfam" id="PF13763">
    <property type="entry name" value="DUF4167"/>
    <property type="match status" value="1"/>
</dbReference>
<organism evidence="3 4">
    <name type="scientific">Bosea rubneri</name>
    <dbReference type="NCBI Taxonomy" id="3075434"/>
    <lineage>
        <taxon>Bacteria</taxon>
        <taxon>Pseudomonadati</taxon>
        <taxon>Pseudomonadota</taxon>
        <taxon>Alphaproteobacteria</taxon>
        <taxon>Hyphomicrobiales</taxon>
        <taxon>Boseaceae</taxon>
        <taxon>Bosea</taxon>
    </lineage>
</organism>
<reference evidence="3 4" key="1">
    <citation type="submission" date="2023-09" db="EMBL/GenBank/DDBJ databases">
        <title>Whole genome shotgun sequencing (WGS) of Bosea sp. ZW T0_25, isolated from stored onions (Allium cepa).</title>
        <authorList>
            <person name="Stoll D.A."/>
            <person name="Huch M."/>
        </authorList>
    </citation>
    <scope>NUCLEOTIDE SEQUENCE [LARGE SCALE GENOMIC DNA]</scope>
    <source>
        <strain evidence="3 4">ZW T0_25</strain>
    </source>
</reference>
<proteinExistence type="predicted"/>
<evidence type="ECO:0000313" key="4">
    <source>
        <dbReference type="Proteomes" id="UP001254257"/>
    </source>
</evidence>
<evidence type="ECO:0000259" key="2">
    <source>
        <dbReference type="Pfam" id="PF13763"/>
    </source>
</evidence>